<dbReference type="AlphaFoldDB" id="A0A2K8PQV9"/>
<proteinExistence type="predicted"/>
<protein>
    <submittedName>
        <fullName evidence="1">Uncharacterized protein</fullName>
    </submittedName>
</protein>
<gene>
    <name evidence="1" type="ORF">SLAV_35290</name>
</gene>
<reference evidence="1 2" key="1">
    <citation type="submission" date="2017-11" db="EMBL/GenBank/DDBJ databases">
        <title>Complete genome sequence of Streptomyces lavendulae subsp. lavendulae CCM 3239 (formerly 'Streptomyces aureofaciens CCM 3239'), the producer of the angucycline-type antibiotic auricin.</title>
        <authorList>
            <person name="Busche T."/>
            <person name="Novakova R."/>
            <person name="Al'Dilaimi A."/>
            <person name="Homerova D."/>
            <person name="Feckova L."/>
            <person name="Rezuchova B."/>
            <person name="Mingyar E."/>
            <person name="Csolleiova D."/>
            <person name="Bekeova C."/>
            <person name="Winkler A."/>
            <person name="Sevcikova B."/>
            <person name="Kalinowski J."/>
            <person name="Kormanec J."/>
            <person name="Ruckert C."/>
        </authorList>
    </citation>
    <scope>NUCLEOTIDE SEQUENCE [LARGE SCALE GENOMIC DNA]</scope>
    <source>
        <strain evidence="1 2">CCM 3239</strain>
    </source>
</reference>
<name>A0A2K8PQV9_STRLA</name>
<dbReference type="Proteomes" id="UP000231791">
    <property type="component" value="Chromosome"/>
</dbReference>
<dbReference type="KEGG" id="slx:SLAV_35290"/>
<evidence type="ECO:0000313" key="2">
    <source>
        <dbReference type="Proteomes" id="UP000231791"/>
    </source>
</evidence>
<accession>A0A2K8PQV9</accession>
<dbReference type="EMBL" id="CP024985">
    <property type="protein sequence ID" value="ATZ28828.1"/>
    <property type="molecule type" value="Genomic_DNA"/>
</dbReference>
<sequence>MSEPVQLLIHITTLPGRGPEQIAAFERLAPVVRAE</sequence>
<evidence type="ECO:0000313" key="1">
    <source>
        <dbReference type="EMBL" id="ATZ28828.1"/>
    </source>
</evidence>
<keyword evidence="2" id="KW-1185">Reference proteome</keyword>
<organism evidence="1 2">
    <name type="scientific">Streptomyces lavendulae subsp. lavendulae</name>
    <dbReference type="NCBI Taxonomy" id="58340"/>
    <lineage>
        <taxon>Bacteria</taxon>
        <taxon>Bacillati</taxon>
        <taxon>Actinomycetota</taxon>
        <taxon>Actinomycetes</taxon>
        <taxon>Kitasatosporales</taxon>
        <taxon>Streptomycetaceae</taxon>
        <taxon>Streptomyces</taxon>
    </lineage>
</organism>